<protein>
    <submittedName>
        <fullName evidence="7">Xylulokinase</fullName>
        <ecNumber evidence="7">2.7.1.17</ecNumber>
    </submittedName>
</protein>
<evidence type="ECO:0000259" key="6">
    <source>
        <dbReference type="Pfam" id="PF02782"/>
    </source>
</evidence>
<keyword evidence="2" id="KW-0859">Xylose metabolism</keyword>
<dbReference type="CDD" id="cd00366">
    <property type="entry name" value="ASKHA_NBD_FGGY"/>
    <property type="match status" value="1"/>
</dbReference>
<dbReference type="RefSeq" id="WP_167151928.1">
    <property type="nucleotide sequence ID" value="NZ_JAAMOX010000003.1"/>
</dbReference>
<dbReference type="Gene3D" id="3.30.420.40">
    <property type="match status" value="2"/>
</dbReference>
<keyword evidence="4 7" id="KW-0418">Kinase</keyword>
<accession>A0A7X5R3T1</accession>
<evidence type="ECO:0000259" key="5">
    <source>
        <dbReference type="Pfam" id="PF00370"/>
    </source>
</evidence>
<dbReference type="Pfam" id="PF00370">
    <property type="entry name" value="FGGY_N"/>
    <property type="match status" value="1"/>
</dbReference>
<dbReference type="Pfam" id="PF02782">
    <property type="entry name" value="FGGY_C"/>
    <property type="match status" value="1"/>
</dbReference>
<dbReference type="AlphaFoldDB" id="A0A7X5R3T1"/>
<evidence type="ECO:0000256" key="1">
    <source>
        <dbReference type="ARBA" id="ARBA00009156"/>
    </source>
</evidence>
<dbReference type="Proteomes" id="UP000541033">
    <property type="component" value="Unassembled WGS sequence"/>
</dbReference>
<dbReference type="EMBL" id="JAAMOX010000003">
    <property type="protein sequence ID" value="NIH55046.1"/>
    <property type="molecule type" value="Genomic_DNA"/>
</dbReference>
<evidence type="ECO:0000256" key="3">
    <source>
        <dbReference type="ARBA" id="ARBA00022679"/>
    </source>
</evidence>
<dbReference type="InterPro" id="IPR050406">
    <property type="entry name" value="FGGY_Carb_Kinase"/>
</dbReference>
<dbReference type="EC" id="2.7.1.17" evidence="7"/>
<dbReference type="InterPro" id="IPR043129">
    <property type="entry name" value="ATPase_NBD"/>
</dbReference>
<dbReference type="SUPFAM" id="SSF53067">
    <property type="entry name" value="Actin-like ATPase domain"/>
    <property type="match status" value="2"/>
</dbReference>
<dbReference type="GO" id="GO:0042732">
    <property type="term" value="P:D-xylose metabolic process"/>
    <property type="evidence" value="ECO:0007669"/>
    <property type="project" value="UniProtKB-KW"/>
</dbReference>
<dbReference type="PIRSF" id="PIRSF000538">
    <property type="entry name" value="GlpK"/>
    <property type="match status" value="1"/>
</dbReference>
<keyword evidence="3 7" id="KW-0808">Transferase</keyword>
<reference evidence="7 8" key="1">
    <citation type="submission" date="2020-02" db="EMBL/GenBank/DDBJ databases">
        <title>Sequencing the genomes of 1000 actinobacteria strains.</title>
        <authorList>
            <person name="Klenk H.-P."/>
        </authorList>
    </citation>
    <scope>NUCLEOTIDE SEQUENCE [LARGE SCALE GENOMIC DNA]</scope>
    <source>
        <strain evidence="7 8">DSM 27960</strain>
    </source>
</reference>
<keyword evidence="8" id="KW-1185">Reference proteome</keyword>
<proteinExistence type="inferred from homology"/>
<sequence>MIQSDAVLLGIDVGTSSVKVVATTLSGHRVAEGHWRYPLMSAAAAAEQDATKWWEGVCAITPGVVGTYRVLGVAVTSQAPTLVALASDGTPVTPALTWLDRRAASEAHRIEAIAPGHRNGPDPFFGTAKLLWLAKEHPLCMRECSVVLSANGFIAKMLTGVSSLDDSTASLMQGFDEVTGQFDRSLSASEVPIQLLPDVVPTTTVIGRVTQESSRATGIPAGTPVAAGAIDSVGTALEAGVLGPGDPFVEMTGFSTVGILAVPAGTTIDGFLHARHCVPGVDLLLNAQVTSGAVVDWLGRLMPGQDLTDSDQLLAKPRPSRLTMVPSLAGERNPSWNPTARGVIDGIDLTTDGYDLMVAAMEGTATSLAIGIDQLVQNGFPVERVLATGGGSASAAWLQIKADVTGLSFLRPRNGHGAAQGASYLAGIAVGAHQRWESIRDFAADIEQTAHPDPERHQRYLARRERYASAARLNAP</sequence>
<name>A0A7X5R3T1_9MICO</name>
<comment type="similarity">
    <text evidence="1">Belongs to the FGGY kinase family.</text>
</comment>
<evidence type="ECO:0000313" key="8">
    <source>
        <dbReference type="Proteomes" id="UP000541033"/>
    </source>
</evidence>
<evidence type="ECO:0000256" key="2">
    <source>
        <dbReference type="ARBA" id="ARBA00022629"/>
    </source>
</evidence>
<evidence type="ECO:0000313" key="7">
    <source>
        <dbReference type="EMBL" id="NIH55046.1"/>
    </source>
</evidence>
<dbReference type="PANTHER" id="PTHR43095">
    <property type="entry name" value="SUGAR KINASE"/>
    <property type="match status" value="1"/>
</dbReference>
<dbReference type="InterPro" id="IPR000577">
    <property type="entry name" value="Carb_kinase_FGGY"/>
</dbReference>
<dbReference type="PANTHER" id="PTHR43095:SF5">
    <property type="entry name" value="XYLULOSE KINASE"/>
    <property type="match status" value="1"/>
</dbReference>
<dbReference type="InterPro" id="IPR018484">
    <property type="entry name" value="FGGY_N"/>
</dbReference>
<gene>
    <name evidence="7" type="ORF">FHX76_002961</name>
</gene>
<comment type="caution">
    <text evidence="7">The sequence shown here is derived from an EMBL/GenBank/DDBJ whole genome shotgun (WGS) entry which is preliminary data.</text>
</comment>
<organism evidence="7 8">
    <name type="scientific">Lysinibacter cavernae</name>
    <dbReference type="NCBI Taxonomy" id="1640652"/>
    <lineage>
        <taxon>Bacteria</taxon>
        <taxon>Bacillati</taxon>
        <taxon>Actinomycetota</taxon>
        <taxon>Actinomycetes</taxon>
        <taxon>Micrococcales</taxon>
        <taxon>Microbacteriaceae</taxon>
        <taxon>Lysinibacter</taxon>
    </lineage>
</organism>
<feature type="domain" description="Carbohydrate kinase FGGY C-terminal" evidence="6">
    <location>
        <begin position="268"/>
        <end position="429"/>
    </location>
</feature>
<keyword evidence="2" id="KW-0119">Carbohydrate metabolism</keyword>
<evidence type="ECO:0000256" key="4">
    <source>
        <dbReference type="ARBA" id="ARBA00022777"/>
    </source>
</evidence>
<feature type="domain" description="Carbohydrate kinase FGGY N-terminal" evidence="5">
    <location>
        <begin position="8"/>
        <end position="237"/>
    </location>
</feature>
<dbReference type="GO" id="GO:0004856">
    <property type="term" value="F:D-xylulokinase activity"/>
    <property type="evidence" value="ECO:0007669"/>
    <property type="project" value="UniProtKB-EC"/>
</dbReference>
<dbReference type="InterPro" id="IPR018485">
    <property type="entry name" value="FGGY_C"/>
</dbReference>